<keyword evidence="3" id="KW-1185">Reference proteome</keyword>
<gene>
    <name evidence="2" type="ORF">C2845_PM08G08460</name>
</gene>
<dbReference type="PANTHER" id="PTHR33165:SF82">
    <property type="entry name" value="OS11G0231400 PROTEIN"/>
    <property type="match status" value="1"/>
</dbReference>
<organism evidence="2 3">
    <name type="scientific">Panicum miliaceum</name>
    <name type="common">Proso millet</name>
    <name type="synonym">Broomcorn millet</name>
    <dbReference type="NCBI Taxonomy" id="4540"/>
    <lineage>
        <taxon>Eukaryota</taxon>
        <taxon>Viridiplantae</taxon>
        <taxon>Streptophyta</taxon>
        <taxon>Embryophyta</taxon>
        <taxon>Tracheophyta</taxon>
        <taxon>Spermatophyta</taxon>
        <taxon>Magnoliopsida</taxon>
        <taxon>Liliopsida</taxon>
        <taxon>Poales</taxon>
        <taxon>Poaceae</taxon>
        <taxon>PACMAD clade</taxon>
        <taxon>Panicoideae</taxon>
        <taxon>Panicodae</taxon>
        <taxon>Paniceae</taxon>
        <taxon>Panicinae</taxon>
        <taxon>Panicum</taxon>
        <taxon>Panicum sect. Panicum</taxon>
    </lineage>
</organism>
<name>A0A3L6QYA4_PANMI</name>
<evidence type="ECO:0000256" key="1">
    <source>
        <dbReference type="SAM" id="MobiDB-lite"/>
    </source>
</evidence>
<evidence type="ECO:0000313" key="2">
    <source>
        <dbReference type="EMBL" id="RLM91678.1"/>
    </source>
</evidence>
<protein>
    <submittedName>
        <fullName evidence="2">Uncharacterized protein</fullName>
    </submittedName>
</protein>
<comment type="caution">
    <text evidence="2">The sequence shown here is derived from an EMBL/GenBank/DDBJ whole genome shotgun (WGS) entry which is preliminary data.</text>
</comment>
<accession>A0A3L6QYA4</accession>
<dbReference type="EMBL" id="PQIB02000010">
    <property type="protein sequence ID" value="RLM91678.1"/>
    <property type="molecule type" value="Genomic_DNA"/>
</dbReference>
<proteinExistence type="predicted"/>
<reference evidence="3" key="1">
    <citation type="journal article" date="2019" name="Nat. Commun.">
        <title>The genome of broomcorn millet.</title>
        <authorList>
            <person name="Zou C."/>
            <person name="Miki D."/>
            <person name="Li D."/>
            <person name="Tang Q."/>
            <person name="Xiao L."/>
            <person name="Rajput S."/>
            <person name="Deng P."/>
            <person name="Jia W."/>
            <person name="Huang R."/>
            <person name="Zhang M."/>
            <person name="Sun Y."/>
            <person name="Hu J."/>
            <person name="Fu X."/>
            <person name="Schnable P.S."/>
            <person name="Li F."/>
            <person name="Zhang H."/>
            <person name="Feng B."/>
            <person name="Zhu X."/>
            <person name="Liu R."/>
            <person name="Schnable J.C."/>
            <person name="Zhu J.-K."/>
            <person name="Zhang H."/>
        </authorList>
    </citation>
    <scope>NUCLEOTIDE SEQUENCE [LARGE SCALE GENOMIC DNA]</scope>
</reference>
<dbReference type="PANTHER" id="PTHR33165">
    <property type="entry name" value="F-BOX DOMAIN CONTAINING PROTEIN-LIKE-RELATED"/>
    <property type="match status" value="1"/>
</dbReference>
<feature type="region of interest" description="Disordered" evidence="1">
    <location>
        <begin position="327"/>
        <end position="346"/>
    </location>
</feature>
<dbReference type="OrthoDB" id="677464at2759"/>
<dbReference type="AlphaFoldDB" id="A0A3L6QYA4"/>
<evidence type="ECO:0000313" key="3">
    <source>
        <dbReference type="Proteomes" id="UP000275267"/>
    </source>
</evidence>
<dbReference type="Proteomes" id="UP000275267">
    <property type="component" value="Unassembled WGS sequence"/>
</dbReference>
<dbReference type="STRING" id="4540.A0A3L6QYA4"/>
<sequence>MSSSRYQSRPAALATSRSKRPAALAACSSTRRRRTTADAAAATRDSSLWASLHEDLVGQIAWRVLAGDLRDYIRFRAVCPNWRSSTACPRGRGIVDRRFHPRRWMLLPEGHGLHPGHGKLCGFIRFFNLSTGAFVRVHLPLFRDHCVLDSIDGILLLQRDHDTAIRLLHPFTGDILDFPPLETLLRYVSPMLLGDKWYYIRSIRAASLNVSVDEAVSLMILGASVLADNDVPYPAKFCAARNKGQIKFPGQTANWRVKRKWRIGLEVKLLLPALRPSAPLFGPLEPQLDLQASSSLGHQDMQLTRLALRAGGRSYTPHGLTELQAVSPHGRRNRSCAHTGRCSSAR</sequence>